<protein>
    <submittedName>
        <fullName evidence="1">Uncharacterized protein</fullName>
    </submittedName>
</protein>
<reference evidence="1 2" key="1">
    <citation type="journal article" date="2020" name="Cell">
        <title>Large-Scale Comparative Analyses of Tick Genomes Elucidate Their Genetic Diversity and Vector Capacities.</title>
        <authorList>
            <consortium name="Tick Genome and Microbiome Consortium (TIGMIC)"/>
            <person name="Jia N."/>
            <person name="Wang J."/>
            <person name="Shi W."/>
            <person name="Du L."/>
            <person name="Sun Y."/>
            <person name="Zhan W."/>
            <person name="Jiang J.F."/>
            <person name="Wang Q."/>
            <person name="Zhang B."/>
            <person name="Ji P."/>
            <person name="Bell-Sakyi L."/>
            <person name="Cui X.M."/>
            <person name="Yuan T.T."/>
            <person name="Jiang B.G."/>
            <person name="Yang W.F."/>
            <person name="Lam T.T."/>
            <person name="Chang Q.C."/>
            <person name="Ding S.J."/>
            <person name="Wang X.J."/>
            <person name="Zhu J.G."/>
            <person name="Ruan X.D."/>
            <person name="Zhao L."/>
            <person name="Wei J.T."/>
            <person name="Ye R.Z."/>
            <person name="Que T.C."/>
            <person name="Du C.H."/>
            <person name="Zhou Y.H."/>
            <person name="Cheng J.X."/>
            <person name="Dai P.F."/>
            <person name="Guo W.B."/>
            <person name="Han X.H."/>
            <person name="Huang E.J."/>
            <person name="Li L.F."/>
            <person name="Wei W."/>
            <person name="Gao Y.C."/>
            <person name="Liu J.Z."/>
            <person name="Shao H.Z."/>
            <person name="Wang X."/>
            <person name="Wang C.C."/>
            <person name="Yang T.C."/>
            <person name="Huo Q.B."/>
            <person name="Li W."/>
            <person name="Chen H.Y."/>
            <person name="Chen S.E."/>
            <person name="Zhou L.G."/>
            <person name="Ni X.B."/>
            <person name="Tian J.H."/>
            <person name="Sheng Y."/>
            <person name="Liu T."/>
            <person name="Pan Y.S."/>
            <person name="Xia L.Y."/>
            <person name="Li J."/>
            <person name="Zhao F."/>
            <person name="Cao W.C."/>
        </authorList>
    </citation>
    <scope>NUCLEOTIDE SEQUENCE [LARGE SCALE GENOMIC DNA]</scope>
    <source>
        <strain evidence="1">Iper-2018</strain>
    </source>
</reference>
<keyword evidence="2" id="KW-1185">Reference proteome</keyword>
<dbReference type="Proteomes" id="UP000805193">
    <property type="component" value="Unassembled WGS sequence"/>
</dbReference>
<dbReference type="EMBL" id="JABSTQ010009679">
    <property type="protein sequence ID" value="KAG0426843.1"/>
    <property type="molecule type" value="Genomic_DNA"/>
</dbReference>
<proteinExistence type="predicted"/>
<gene>
    <name evidence="1" type="ORF">HPB47_026073</name>
</gene>
<organism evidence="1 2">
    <name type="scientific">Ixodes persulcatus</name>
    <name type="common">Taiga tick</name>
    <dbReference type="NCBI Taxonomy" id="34615"/>
    <lineage>
        <taxon>Eukaryota</taxon>
        <taxon>Metazoa</taxon>
        <taxon>Ecdysozoa</taxon>
        <taxon>Arthropoda</taxon>
        <taxon>Chelicerata</taxon>
        <taxon>Arachnida</taxon>
        <taxon>Acari</taxon>
        <taxon>Parasitiformes</taxon>
        <taxon>Ixodida</taxon>
        <taxon>Ixodoidea</taxon>
        <taxon>Ixodidae</taxon>
        <taxon>Ixodinae</taxon>
        <taxon>Ixodes</taxon>
    </lineage>
</organism>
<evidence type="ECO:0000313" key="1">
    <source>
        <dbReference type="EMBL" id="KAG0426843.1"/>
    </source>
</evidence>
<sequence length="981" mass="109431">MKRPPPPPLPKGDHKIFVRPRGGFNTASWSDIQILDGARSSIRADLPSALELLRKYPEQNIFVICTSNSERAEAYSKMLVINIAVDPCFSSTKASAFRTGWTIEERLFAASSTRRGEDICPTPNDKKCFTCGTIVSDNANHECTSHCAISGGGNKSGSKRCRQRFLPARKPRAPLLPTLDPTDEATFPAMEPSTSGNRSTRPRDRSAGASGELHSSRSHSRSRSRSGSRERGRSSSRGPDVTRKSSISATSKVQRTATKRKADEPLQSTTPVKYVTEQELENLETRMTTMVTNKIEQMSPSIMEVVYSLQLEVAAQLNLRVSIVESITQHLPFHTLLSQSPRSASPYRTSRSTLRDPIPNLTPSPLAPPKLQLLAPILVHRNSTAIPHDSVDDNIPQTLIELIPRNAKNNSTFILNVYSPPRNWRAKFLNILHRARLIAKRDRLLVVGDFNAAHASWGYARDAPKGTHLWEAAQQDGMTLLNDHQTPTSIGNSVCTDKSPDPAFTRNIPRADWQNKQDCLGSDHYLISICLQTTEYRRKTAPKQITDWDKFRQNRLSTAPTEIASLEEWSRALLTDVSDTTRAIQEEPMSLQERGTAYTNAEKNKNNRKLKLRITKLDREIEDYASTLTRQHWHKICDSLRGSLGNAKTGHLLDPNNTKTEQRKNLSQDYTGLPNADLDSPILESDVRAALHKIREHHKALYFPRSSSISPSSHSQTSHRPGLKSHSLYADDITLWADAVSEEELEGILQQGIAMVSGEVKTFGLACSPEKSEYMIVRPSGLRKNTTKPPPYRMELSLEGETLPARDNIRILGITFQSNGHNTEQIRRLELATQQTSRLIRRIANRHSGMGEADLLRLIRAFVISSVTYAAPYSAEASKIRVAWVALAMLLGTTVIHEHRGVRRHETTPQSGHPTSSHAERTAARCLHKSRFACQTTLTQPKLAACLKRPVVYQKREDKEQDVASSPPQPTLARALPAIPV</sequence>
<evidence type="ECO:0000313" key="2">
    <source>
        <dbReference type="Proteomes" id="UP000805193"/>
    </source>
</evidence>
<comment type="caution">
    <text evidence="1">The sequence shown here is derived from an EMBL/GenBank/DDBJ whole genome shotgun (WGS) entry which is preliminary data.</text>
</comment>
<name>A0AC60PZT2_IXOPE</name>
<accession>A0AC60PZT2</accession>